<feature type="region of interest" description="Disordered" evidence="3">
    <location>
        <begin position="1"/>
        <end position="69"/>
    </location>
</feature>
<gene>
    <name evidence="5" type="ORF">RDI58_001964</name>
</gene>
<dbReference type="PANTHER" id="PTHR47240:SF6">
    <property type="entry name" value="CHROMO DOMAIN PROTEIN LHP1"/>
    <property type="match status" value="1"/>
</dbReference>
<dbReference type="Gene3D" id="2.40.50.40">
    <property type="match status" value="1"/>
</dbReference>
<proteinExistence type="predicted"/>
<feature type="domain" description="Chromo" evidence="4">
    <location>
        <begin position="95"/>
        <end position="187"/>
    </location>
</feature>
<feature type="compositionally biased region" description="Basic and acidic residues" evidence="3">
    <location>
        <begin position="22"/>
        <end position="40"/>
    </location>
</feature>
<dbReference type="SMART" id="SM00300">
    <property type="entry name" value="ChSh"/>
    <property type="match status" value="1"/>
</dbReference>
<dbReference type="InterPro" id="IPR008251">
    <property type="entry name" value="Chromo_shadow_dom"/>
</dbReference>
<sequence length="445" mass="49818">MKEGKRKSSRLLSEAAGVGSSRDIRKLDLDGESAQHQERNEDPEDAGSEHEEEPVAGEGEEEEEKDEVPEVVHIEKGDGDGVAKKVKPQLAAGFYEIETVRRRRTRKVSFVLINFPEFLGINFGDFLLDLGILEMLWKLKGQVQYLIKWRGWPETANTWEPEKNLLSCTDIIDAYEESLKSGKLRSTRKRKRKFGATQTLPKKKQQQRSPAAATYNVPAVRVRIIEEPTPSPPLNVLKATNRVDSNGSELNSKVDKVVNGNGLRLRDQNELNLKLSELKGAMSTNGNPVDISGNGLANGFPKVNGAEFYQSDRCTGAKKRKSGCVRRFKRETTSAVKDDIQDSLAGGPLATFMQDRSHNHELVGGDLVCRNKSDDSKDGYTITQLVNPVRYKASFSNDMLDVSVTFVAKRSDGNLVLVDNKFLKMNNPLLLINFYEQNMRYNPSE</sequence>
<keyword evidence="2" id="KW-0539">Nucleus</keyword>
<dbReference type="CDD" id="cd00024">
    <property type="entry name" value="CD_CSD"/>
    <property type="match status" value="1"/>
</dbReference>
<dbReference type="PROSITE" id="PS00598">
    <property type="entry name" value="CHROMO_1"/>
    <property type="match status" value="1"/>
</dbReference>
<evidence type="ECO:0000256" key="3">
    <source>
        <dbReference type="SAM" id="MobiDB-lite"/>
    </source>
</evidence>
<dbReference type="GO" id="GO:0000792">
    <property type="term" value="C:heterochromatin"/>
    <property type="evidence" value="ECO:0007669"/>
    <property type="project" value="UniProtKB-ARBA"/>
</dbReference>
<reference evidence="5 6" key="1">
    <citation type="submission" date="2024-02" db="EMBL/GenBank/DDBJ databases">
        <title>de novo genome assembly of Solanum bulbocastanum strain 11H21.</title>
        <authorList>
            <person name="Hosaka A.J."/>
        </authorList>
    </citation>
    <scope>NUCLEOTIDE SEQUENCE [LARGE SCALE GENOMIC DNA]</scope>
    <source>
        <tissue evidence="5">Young leaves</tissue>
    </source>
</reference>
<dbReference type="PANTHER" id="PTHR47240">
    <property type="entry name" value="CHROMO DOMAIN-CONTAINING PROTEIN LHP1"/>
    <property type="match status" value="1"/>
</dbReference>
<dbReference type="GO" id="GO:0031507">
    <property type="term" value="P:heterochromatin formation"/>
    <property type="evidence" value="ECO:0007669"/>
    <property type="project" value="InterPro"/>
</dbReference>
<evidence type="ECO:0000256" key="1">
    <source>
        <dbReference type="ARBA" id="ARBA00004123"/>
    </source>
</evidence>
<dbReference type="EMBL" id="JBANQN010000001">
    <property type="protein sequence ID" value="KAK6804180.1"/>
    <property type="molecule type" value="Genomic_DNA"/>
</dbReference>
<dbReference type="Pfam" id="PF00385">
    <property type="entry name" value="Chromo"/>
    <property type="match status" value="1"/>
</dbReference>
<evidence type="ECO:0000313" key="5">
    <source>
        <dbReference type="EMBL" id="KAK6804180.1"/>
    </source>
</evidence>
<accession>A0AAN8YQE7</accession>
<dbReference type="InterPro" id="IPR023780">
    <property type="entry name" value="Chromo_domain"/>
</dbReference>
<dbReference type="Proteomes" id="UP001371456">
    <property type="component" value="Unassembled WGS sequence"/>
</dbReference>
<dbReference type="InterPro" id="IPR044251">
    <property type="entry name" value="LHP1-like"/>
</dbReference>
<keyword evidence="6" id="KW-1185">Reference proteome</keyword>
<dbReference type="GO" id="GO:0005634">
    <property type="term" value="C:nucleus"/>
    <property type="evidence" value="ECO:0007669"/>
    <property type="project" value="UniProtKB-SubCell"/>
</dbReference>
<dbReference type="InterPro" id="IPR000953">
    <property type="entry name" value="Chromo/chromo_shadow_dom"/>
</dbReference>
<organism evidence="5 6">
    <name type="scientific">Solanum bulbocastanum</name>
    <name type="common">Wild potato</name>
    <dbReference type="NCBI Taxonomy" id="147425"/>
    <lineage>
        <taxon>Eukaryota</taxon>
        <taxon>Viridiplantae</taxon>
        <taxon>Streptophyta</taxon>
        <taxon>Embryophyta</taxon>
        <taxon>Tracheophyta</taxon>
        <taxon>Spermatophyta</taxon>
        <taxon>Magnoliopsida</taxon>
        <taxon>eudicotyledons</taxon>
        <taxon>Gunneridae</taxon>
        <taxon>Pentapetalae</taxon>
        <taxon>asterids</taxon>
        <taxon>lamiids</taxon>
        <taxon>Solanales</taxon>
        <taxon>Solanaceae</taxon>
        <taxon>Solanoideae</taxon>
        <taxon>Solaneae</taxon>
        <taxon>Solanum</taxon>
    </lineage>
</organism>
<dbReference type="InterPro" id="IPR016197">
    <property type="entry name" value="Chromo-like_dom_sf"/>
</dbReference>
<dbReference type="PROSITE" id="PS50013">
    <property type="entry name" value="CHROMO_2"/>
    <property type="match status" value="1"/>
</dbReference>
<evidence type="ECO:0000313" key="6">
    <source>
        <dbReference type="Proteomes" id="UP001371456"/>
    </source>
</evidence>
<evidence type="ECO:0000256" key="2">
    <source>
        <dbReference type="ARBA" id="ARBA00023242"/>
    </source>
</evidence>
<evidence type="ECO:0000259" key="4">
    <source>
        <dbReference type="PROSITE" id="PS50013"/>
    </source>
</evidence>
<feature type="region of interest" description="Disordered" evidence="3">
    <location>
        <begin position="186"/>
        <end position="212"/>
    </location>
</feature>
<name>A0AAN8YQE7_SOLBU</name>
<protein>
    <recommendedName>
        <fullName evidence="4">Chromo domain-containing protein</fullName>
    </recommendedName>
</protein>
<dbReference type="SMART" id="SM00298">
    <property type="entry name" value="CHROMO"/>
    <property type="match status" value="1"/>
</dbReference>
<dbReference type="SUPFAM" id="SSF54160">
    <property type="entry name" value="Chromo domain-like"/>
    <property type="match status" value="1"/>
</dbReference>
<dbReference type="InterPro" id="IPR023779">
    <property type="entry name" value="Chromodomain_CS"/>
</dbReference>
<comment type="subcellular location">
    <subcellularLocation>
        <location evidence="1">Nucleus</location>
    </subcellularLocation>
</comment>
<comment type="caution">
    <text evidence="5">The sequence shown here is derived from an EMBL/GenBank/DDBJ whole genome shotgun (WGS) entry which is preliminary data.</text>
</comment>
<feature type="compositionally biased region" description="Acidic residues" evidence="3">
    <location>
        <begin position="41"/>
        <end position="67"/>
    </location>
</feature>
<dbReference type="AlphaFoldDB" id="A0AAN8YQE7"/>